<sequence length="46" mass="5218">MSLYLTNEEYAAKNLINLLAITDAVLVAISFMIILLYKERTIGDKK</sequence>
<gene>
    <name evidence="2" type="ORF">S01H4_00214</name>
</gene>
<reference evidence="2" key="1">
    <citation type="journal article" date="2014" name="Front. Microbiol.">
        <title>High frequency of phylogenetically diverse reductive dehalogenase-homologous genes in deep subseafloor sedimentary metagenomes.</title>
        <authorList>
            <person name="Kawai M."/>
            <person name="Futagami T."/>
            <person name="Toyoda A."/>
            <person name="Takaki Y."/>
            <person name="Nishi S."/>
            <person name="Hori S."/>
            <person name="Arai W."/>
            <person name="Tsubouchi T."/>
            <person name="Morono Y."/>
            <person name="Uchiyama I."/>
            <person name="Ito T."/>
            <person name="Fujiyama A."/>
            <person name="Inagaki F."/>
            <person name="Takami H."/>
        </authorList>
    </citation>
    <scope>NUCLEOTIDE SEQUENCE</scope>
    <source>
        <strain evidence="2">Expedition CK06-06</strain>
    </source>
</reference>
<protein>
    <submittedName>
        <fullName evidence="2">Uncharacterized protein</fullName>
    </submittedName>
</protein>
<proteinExistence type="predicted"/>
<organism evidence="2">
    <name type="scientific">marine sediment metagenome</name>
    <dbReference type="NCBI Taxonomy" id="412755"/>
    <lineage>
        <taxon>unclassified sequences</taxon>
        <taxon>metagenomes</taxon>
        <taxon>ecological metagenomes</taxon>
    </lineage>
</organism>
<accession>X0YYS3</accession>
<keyword evidence="1" id="KW-1133">Transmembrane helix</keyword>
<evidence type="ECO:0000256" key="1">
    <source>
        <dbReference type="SAM" id="Phobius"/>
    </source>
</evidence>
<keyword evidence="1" id="KW-0472">Membrane</keyword>
<dbReference type="EMBL" id="BART01000024">
    <property type="protein sequence ID" value="GAG61670.1"/>
    <property type="molecule type" value="Genomic_DNA"/>
</dbReference>
<keyword evidence="1" id="KW-0812">Transmembrane</keyword>
<name>X0YYS3_9ZZZZ</name>
<comment type="caution">
    <text evidence="2">The sequence shown here is derived from an EMBL/GenBank/DDBJ whole genome shotgun (WGS) entry which is preliminary data.</text>
</comment>
<evidence type="ECO:0000313" key="2">
    <source>
        <dbReference type="EMBL" id="GAG61670.1"/>
    </source>
</evidence>
<dbReference type="AlphaFoldDB" id="X0YYS3"/>
<feature type="transmembrane region" description="Helical" evidence="1">
    <location>
        <begin position="15"/>
        <end position="37"/>
    </location>
</feature>